<keyword evidence="3" id="KW-0804">Transcription</keyword>
<keyword evidence="1" id="KW-0805">Transcription regulation</keyword>
<dbReference type="InterPro" id="IPR036271">
    <property type="entry name" value="Tet_transcr_reg_TetR-rel_C_sf"/>
</dbReference>
<evidence type="ECO:0000256" key="3">
    <source>
        <dbReference type="ARBA" id="ARBA00023163"/>
    </source>
</evidence>
<dbReference type="EMBL" id="JABVEC010000006">
    <property type="protein sequence ID" value="MBC6466022.1"/>
    <property type="molecule type" value="Genomic_DNA"/>
</dbReference>
<dbReference type="Gene3D" id="1.10.357.10">
    <property type="entry name" value="Tetracycline Repressor, domain 2"/>
    <property type="match status" value="1"/>
</dbReference>
<dbReference type="Proteomes" id="UP000805614">
    <property type="component" value="Unassembled WGS sequence"/>
</dbReference>
<dbReference type="PANTHER" id="PTHR30055:SF158">
    <property type="entry name" value="POSSIBLE TRANSCRIPTIONAL REGULATORY PROTEIN (PROBABLY TETR-FAMILY)"/>
    <property type="match status" value="1"/>
</dbReference>
<comment type="caution">
    <text evidence="6">The sequence shown here is derived from an EMBL/GenBank/DDBJ whole genome shotgun (WGS) entry which is preliminary data.</text>
</comment>
<dbReference type="PROSITE" id="PS01081">
    <property type="entry name" value="HTH_TETR_1"/>
    <property type="match status" value="1"/>
</dbReference>
<dbReference type="Pfam" id="PF00440">
    <property type="entry name" value="TetR_N"/>
    <property type="match status" value="1"/>
</dbReference>
<dbReference type="SUPFAM" id="SSF46689">
    <property type="entry name" value="Homeodomain-like"/>
    <property type="match status" value="1"/>
</dbReference>
<dbReference type="PROSITE" id="PS50977">
    <property type="entry name" value="HTH_TETR_2"/>
    <property type="match status" value="1"/>
</dbReference>
<keyword evidence="2 4" id="KW-0238">DNA-binding</keyword>
<evidence type="ECO:0000313" key="6">
    <source>
        <dbReference type="EMBL" id="MBC6466022.1"/>
    </source>
</evidence>
<reference evidence="6 7" key="1">
    <citation type="submission" date="2020-06" db="EMBL/GenBank/DDBJ databases">
        <title>Actinomadura xiongansis sp. nov., isolated from soil of Baiyangdian.</title>
        <authorList>
            <person name="Zhang X."/>
        </authorList>
    </citation>
    <scope>NUCLEOTIDE SEQUENCE [LARGE SCALE GENOMIC DNA]</scope>
    <source>
        <strain evidence="6 7">HBUM206468</strain>
    </source>
</reference>
<evidence type="ECO:0000256" key="1">
    <source>
        <dbReference type="ARBA" id="ARBA00023015"/>
    </source>
</evidence>
<feature type="DNA-binding region" description="H-T-H motif" evidence="4">
    <location>
        <begin position="27"/>
        <end position="46"/>
    </location>
</feature>
<sequence>MSRPERERQMLDIAEEVFAEQGYRAASMDEIAERVGVSKPMLYEYFGSKDGLLSACVARIRTDLYEATQEAMAGAGSPEDALWRGLLAYFAFMDRHNRALAVIAQQPMLIPAAAADAIEATRRRQSGLTASLLAAFAPDVPARAVEAYAEIIIGACERVSLWRARRPEVTAEEAARYVMDFSWQGLRALAPPLPHRGDEPPL</sequence>
<evidence type="ECO:0000256" key="2">
    <source>
        <dbReference type="ARBA" id="ARBA00023125"/>
    </source>
</evidence>
<gene>
    <name evidence="6" type="ORF">HKK74_11000</name>
</gene>
<dbReference type="InterPro" id="IPR023772">
    <property type="entry name" value="DNA-bd_HTH_TetR-type_CS"/>
</dbReference>
<organism evidence="6 7">
    <name type="scientific">Actinomadura alba</name>
    <dbReference type="NCBI Taxonomy" id="406431"/>
    <lineage>
        <taxon>Bacteria</taxon>
        <taxon>Bacillati</taxon>
        <taxon>Actinomycetota</taxon>
        <taxon>Actinomycetes</taxon>
        <taxon>Streptosporangiales</taxon>
        <taxon>Thermomonosporaceae</taxon>
        <taxon>Actinomadura</taxon>
    </lineage>
</organism>
<feature type="domain" description="HTH tetR-type" evidence="5">
    <location>
        <begin position="4"/>
        <end position="64"/>
    </location>
</feature>
<name>A0ABR7LMG4_9ACTN</name>
<dbReference type="InterPro" id="IPR054129">
    <property type="entry name" value="DesT_TetR_C"/>
</dbReference>
<dbReference type="InterPro" id="IPR001647">
    <property type="entry name" value="HTH_TetR"/>
</dbReference>
<dbReference type="Pfam" id="PF21943">
    <property type="entry name" value="TetR_C_46"/>
    <property type="match status" value="1"/>
</dbReference>
<keyword evidence="7" id="KW-1185">Reference proteome</keyword>
<dbReference type="PRINTS" id="PR00455">
    <property type="entry name" value="HTHTETR"/>
</dbReference>
<evidence type="ECO:0000313" key="7">
    <source>
        <dbReference type="Proteomes" id="UP000805614"/>
    </source>
</evidence>
<dbReference type="SUPFAM" id="SSF48498">
    <property type="entry name" value="Tetracyclin repressor-like, C-terminal domain"/>
    <property type="match status" value="1"/>
</dbReference>
<proteinExistence type="predicted"/>
<protein>
    <submittedName>
        <fullName evidence="6">TetR/AcrR family transcriptional regulator</fullName>
    </submittedName>
</protein>
<accession>A0ABR7LMG4</accession>
<dbReference type="InterPro" id="IPR050109">
    <property type="entry name" value="HTH-type_TetR-like_transc_reg"/>
</dbReference>
<evidence type="ECO:0000259" key="5">
    <source>
        <dbReference type="PROSITE" id="PS50977"/>
    </source>
</evidence>
<evidence type="ECO:0000256" key="4">
    <source>
        <dbReference type="PROSITE-ProRule" id="PRU00335"/>
    </source>
</evidence>
<dbReference type="InterPro" id="IPR009057">
    <property type="entry name" value="Homeodomain-like_sf"/>
</dbReference>
<dbReference type="PANTHER" id="PTHR30055">
    <property type="entry name" value="HTH-TYPE TRANSCRIPTIONAL REGULATOR RUTR"/>
    <property type="match status" value="1"/>
</dbReference>